<organism evidence="11 12">
    <name type="scientific">Lichenibacterium minor</name>
    <dbReference type="NCBI Taxonomy" id="2316528"/>
    <lineage>
        <taxon>Bacteria</taxon>
        <taxon>Pseudomonadati</taxon>
        <taxon>Pseudomonadota</taxon>
        <taxon>Alphaproteobacteria</taxon>
        <taxon>Hyphomicrobiales</taxon>
        <taxon>Lichenihabitantaceae</taxon>
        <taxon>Lichenibacterium</taxon>
    </lineage>
</organism>
<name>A0A4Q2U9P5_9HYPH</name>
<feature type="domain" description="Uracil-DNA glycosylase-like" evidence="10">
    <location>
        <begin position="60"/>
        <end position="230"/>
    </location>
</feature>
<keyword evidence="4" id="KW-0378">Hydrolase</keyword>
<evidence type="ECO:0000256" key="4">
    <source>
        <dbReference type="ARBA" id="ARBA00022801"/>
    </source>
</evidence>
<dbReference type="GO" id="GO:0051539">
    <property type="term" value="F:4 iron, 4 sulfur cluster binding"/>
    <property type="evidence" value="ECO:0007669"/>
    <property type="project" value="UniProtKB-KW"/>
</dbReference>
<evidence type="ECO:0000259" key="10">
    <source>
        <dbReference type="SMART" id="SM00986"/>
    </source>
</evidence>
<dbReference type="PANTHER" id="PTHR33693:SF3">
    <property type="entry name" value="TYPE-5 URACIL-DNA GLYCOSYLASE"/>
    <property type="match status" value="1"/>
</dbReference>
<dbReference type="PANTHER" id="PTHR33693">
    <property type="entry name" value="TYPE-5 URACIL-DNA GLYCOSYLASE"/>
    <property type="match status" value="1"/>
</dbReference>
<dbReference type="InterPro" id="IPR036895">
    <property type="entry name" value="Uracil-DNA_glycosylase-like_sf"/>
</dbReference>
<dbReference type="EMBL" id="QYBB01000013">
    <property type="protein sequence ID" value="RYC31615.1"/>
    <property type="molecule type" value="Genomic_DNA"/>
</dbReference>
<reference evidence="11 12" key="2">
    <citation type="submission" date="2019-02" db="EMBL/GenBank/DDBJ databases">
        <title>'Lichenibacterium ramalinii' gen. nov. sp. nov., 'Lichenibacterium minor' gen. nov. sp. nov.</title>
        <authorList>
            <person name="Pankratov T."/>
        </authorList>
    </citation>
    <scope>NUCLEOTIDE SEQUENCE [LARGE SCALE GENOMIC DNA]</scope>
    <source>
        <strain evidence="11 12">RmlP026</strain>
    </source>
</reference>
<dbReference type="Gene3D" id="3.40.470.10">
    <property type="entry name" value="Uracil-DNA glycosylase-like domain"/>
    <property type="match status" value="1"/>
</dbReference>
<dbReference type="SMART" id="SM00986">
    <property type="entry name" value="UDG"/>
    <property type="match status" value="1"/>
</dbReference>
<keyword evidence="3" id="KW-0227">DNA damage</keyword>
<evidence type="ECO:0000256" key="1">
    <source>
        <dbReference type="ARBA" id="ARBA00022485"/>
    </source>
</evidence>
<keyword evidence="12" id="KW-1185">Reference proteome</keyword>
<reference evidence="11 12" key="1">
    <citation type="submission" date="2018-12" db="EMBL/GenBank/DDBJ databases">
        <authorList>
            <person name="Grouzdev D.S."/>
            <person name="Krutkina M.S."/>
        </authorList>
    </citation>
    <scope>NUCLEOTIDE SEQUENCE [LARGE SCALE GENOMIC DNA]</scope>
    <source>
        <strain evidence="11 12">RmlP026</strain>
    </source>
</reference>
<comment type="similarity">
    <text evidence="8">Belongs to the uracil-DNA glycosylase (UDG) superfamily. Type 5 (UDGb) family.</text>
</comment>
<keyword evidence="7" id="KW-0234">DNA repair</keyword>
<protein>
    <recommendedName>
        <fullName evidence="9">Type-5 uracil-DNA glycosylase</fullName>
    </recommendedName>
</protein>
<dbReference type="OrthoDB" id="9787663at2"/>
<keyword evidence="6" id="KW-0411">Iron-sulfur</keyword>
<evidence type="ECO:0000256" key="3">
    <source>
        <dbReference type="ARBA" id="ARBA00022763"/>
    </source>
</evidence>
<evidence type="ECO:0000256" key="7">
    <source>
        <dbReference type="ARBA" id="ARBA00023204"/>
    </source>
</evidence>
<dbReference type="GO" id="GO:0006284">
    <property type="term" value="P:base-excision repair"/>
    <property type="evidence" value="ECO:0007669"/>
    <property type="project" value="InterPro"/>
</dbReference>
<dbReference type="GO" id="GO:0004844">
    <property type="term" value="F:uracil DNA N-glycosylase activity"/>
    <property type="evidence" value="ECO:0007669"/>
    <property type="project" value="InterPro"/>
</dbReference>
<dbReference type="Proteomes" id="UP000290759">
    <property type="component" value="Unassembled WGS sequence"/>
</dbReference>
<dbReference type="InterPro" id="IPR051536">
    <property type="entry name" value="UDG_Type-4/5"/>
</dbReference>
<dbReference type="CDD" id="cd10031">
    <property type="entry name" value="UDG-F5_TTUDGB_like"/>
    <property type="match status" value="1"/>
</dbReference>
<keyword evidence="5" id="KW-0408">Iron</keyword>
<keyword evidence="1" id="KW-0004">4Fe-4S</keyword>
<evidence type="ECO:0000256" key="5">
    <source>
        <dbReference type="ARBA" id="ARBA00023004"/>
    </source>
</evidence>
<evidence type="ECO:0000256" key="8">
    <source>
        <dbReference type="ARBA" id="ARBA00023779"/>
    </source>
</evidence>
<comment type="caution">
    <text evidence="11">The sequence shown here is derived from an EMBL/GenBank/DDBJ whole genome shotgun (WGS) entry which is preliminary data.</text>
</comment>
<evidence type="ECO:0000256" key="6">
    <source>
        <dbReference type="ARBA" id="ARBA00023014"/>
    </source>
</evidence>
<gene>
    <name evidence="11" type="ORF">D3273_13200</name>
</gene>
<dbReference type="Pfam" id="PF03167">
    <property type="entry name" value="UDG"/>
    <property type="match status" value="1"/>
</dbReference>
<evidence type="ECO:0000313" key="12">
    <source>
        <dbReference type="Proteomes" id="UP000290759"/>
    </source>
</evidence>
<evidence type="ECO:0000256" key="9">
    <source>
        <dbReference type="ARBA" id="ARBA00023887"/>
    </source>
</evidence>
<dbReference type="SUPFAM" id="SSF52141">
    <property type="entry name" value="Uracil-DNA glycosylase-like"/>
    <property type="match status" value="1"/>
</dbReference>
<sequence length="239" mass="25902">MRPGPGRRRRRAVTFGVTAARVVPVGPAEAPPDCPLCPRLVDFRAACRVRDPEGYNAPVRSFGPASARLLVVGLAPGRDGANHSGRPFTGDWAGDLLYETLELAGFAAGRYEERPDDGLTLVDCMVTNAVRCVPPANKPLPAEIATCRSFLVQRMAELPELRAVLALGRIAHESTVRALGAKLSAVPFGHRRSHDLAHGGRALRLFDSYHCSRYNTNTGVLTTEMFRAVFADVKDFLGQ</sequence>
<keyword evidence="2" id="KW-0479">Metal-binding</keyword>
<dbReference type="AlphaFoldDB" id="A0A4Q2U9P5"/>
<dbReference type="GO" id="GO:0046872">
    <property type="term" value="F:metal ion binding"/>
    <property type="evidence" value="ECO:0007669"/>
    <property type="project" value="UniProtKB-KW"/>
</dbReference>
<dbReference type="GO" id="GO:0033958">
    <property type="term" value="F:DNA-deoxyinosine glycosylase activity"/>
    <property type="evidence" value="ECO:0007669"/>
    <property type="project" value="InterPro"/>
</dbReference>
<proteinExistence type="inferred from homology"/>
<dbReference type="InterPro" id="IPR005122">
    <property type="entry name" value="Uracil-DNA_glycosylase-like"/>
</dbReference>
<accession>A0A4Q2U9P5</accession>
<dbReference type="InterPro" id="IPR044147">
    <property type="entry name" value="UdgB-like"/>
</dbReference>
<evidence type="ECO:0000313" key="11">
    <source>
        <dbReference type="EMBL" id="RYC31615.1"/>
    </source>
</evidence>
<evidence type="ECO:0000256" key="2">
    <source>
        <dbReference type="ARBA" id="ARBA00022723"/>
    </source>
</evidence>
<dbReference type="SMART" id="SM00987">
    <property type="entry name" value="UreE_C"/>
    <property type="match status" value="1"/>
</dbReference>